<dbReference type="GO" id="GO:0004674">
    <property type="term" value="F:protein serine/threonine kinase activity"/>
    <property type="evidence" value="ECO:0007669"/>
    <property type="project" value="UniProtKB-KW"/>
</dbReference>
<dbReference type="InterPro" id="IPR011009">
    <property type="entry name" value="Kinase-like_dom_sf"/>
</dbReference>
<keyword evidence="2" id="KW-0808">Transferase</keyword>
<dbReference type="SUPFAM" id="SSF56112">
    <property type="entry name" value="Protein kinase-like (PK-like)"/>
    <property type="match status" value="1"/>
</dbReference>
<evidence type="ECO:0000313" key="11">
    <source>
        <dbReference type="EMBL" id="GMT21288.1"/>
    </source>
</evidence>
<dbReference type="GO" id="GO:0005634">
    <property type="term" value="C:nucleus"/>
    <property type="evidence" value="ECO:0007669"/>
    <property type="project" value="TreeGrafter"/>
</dbReference>
<dbReference type="SMART" id="SM00220">
    <property type="entry name" value="S_TKc"/>
    <property type="match status" value="1"/>
</dbReference>
<evidence type="ECO:0000313" key="12">
    <source>
        <dbReference type="Proteomes" id="UP001432322"/>
    </source>
</evidence>
<evidence type="ECO:0000256" key="2">
    <source>
        <dbReference type="ARBA" id="ARBA00022679"/>
    </source>
</evidence>
<dbReference type="Gene3D" id="3.30.200.20">
    <property type="entry name" value="Phosphorylase Kinase, domain 1"/>
    <property type="match status" value="1"/>
</dbReference>
<keyword evidence="4" id="KW-0418">Kinase</keyword>
<dbReference type="Proteomes" id="UP001432322">
    <property type="component" value="Unassembled WGS sequence"/>
</dbReference>
<dbReference type="Pfam" id="PF00069">
    <property type="entry name" value="Pkinase"/>
    <property type="match status" value="1"/>
</dbReference>
<evidence type="ECO:0000256" key="3">
    <source>
        <dbReference type="ARBA" id="ARBA00022741"/>
    </source>
</evidence>
<dbReference type="PROSITE" id="PS00108">
    <property type="entry name" value="PROTEIN_KINASE_ST"/>
    <property type="match status" value="1"/>
</dbReference>
<dbReference type="GO" id="GO:0005524">
    <property type="term" value="F:ATP binding"/>
    <property type="evidence" value="ECO:0007669"/>
    <property type="project" value="UniProtKB-UniRule"/>
</dbReference>
<comment type="caution">
    <text evidence="11">The sequence shown here is derived from an EMBL/GenBank/DDBJ whole genome shotgun (WGS) entry which is preliminary data.</text>
</comment>
<keyword evidence="5 7" id="KW-0067">ATP-binding</keyword>
<evidence type="ECO:0000256" key="9">
    <source>
        <dbReference type="SAM" id="MobiDB-lite"/>
    </source>
</evidence>
<reference evidence="11" key="1">
    <citation type="submission" date="2023-10" db="EMBL/GenBank/DDBJ databases">
        <title>Genome assembly of Pristionchus species.</title>
        <authorList>
            <person name="Yoshida K."/>
            <person name="Sommer R.J."/>
        </authorList>
    </citation>
    <scope>NUCLEOTIDE SEQUENCE</scope>
    <source>
        <strain evidence="11">RS5133</strain>
    </source>
</reference>
<gene>
    <name evidence="11" type="ORF">PFISCL1PPCAC_12585</name>
</gene>
<comment type="similarity">
    <text evidence="6">Belongs to the protein kinase superfamily. CMGC Ser/Thr protein kinase family. Lammer subfamily.</text>
</comment>
<dbReference type="AlphaFoldDB" id="A0AAV5VPB4"/>
<dbReference type="InterPro" id="IPR000719">
    <property type="entry name" value="Prot_kinase_dom"/>
</dbReference>
<evidence type="ECO:0000256" key="4">
    <source>
        <dbReference type="ARBA" id="ARBA00022777"/>
    </source>
</evidence>
<dbReference type="EMBL" id="BTSY01000004">
    <property type="protein sequence ID" value="GMT21288.1"/>
    <property type="molecule type" value="Genomic_DNA"/>
</dbReference>
<organism evidence="11 12">
    <name type="scientific">Pristionchus fissidentatus</name>
    <dbReference type="NCBI Taxonomy" id="1538716"/>
    <lineage>
        <taxon>Eukaryota</taxon>
        <taxon>Metazoa</taxon>
        <taxon>Ecdysozoa</taxon>
        <taxon>Nematoda</taxon>
        <taxon>Chromadorea</taxon>
        <taxon>Rhabditida</taxon>
        <taxon>Rhabditina</taxon>
        <taxon>Diplogasteromorpha</taxon>
        <taxon>Diplogasteroidea</taxon>
        <taxon>Neodiplogasteridae</taxon>
        <taxon>Pristionchus</taxon>
    </lineage>
</organism>
<feature type="region of interest" description="Disordered" evidence="9">
    <location>
        <begin position="373"/>
        <end position="407"/>
    </location>
</feature>
<evidence type="ECO:0000256" key="8">
    <source>
        <dbReference type="RuleBase" id="RU000304"/>
    </source>
</evidence>
<evidence type="ECO:0000259" key="10">
    <source>
        <dbReference type="PROSITE" id="PS50011"/>
    </source>
</evidence>
<dbReference type="InterPro" id="IPR051175">
    <property type="entry name" value="CLK_kinases"/>
</dbReference>
<dbReference type="GO" id="GO:0043484">
    <property type="term" value="P:regulation of RNA splicing"/>
    <property type="evidence" value="ECO:0007669"/>
    <property type="project" value="TreeGrafter"/>
</dbReference>
<accession>A0AAV5VPB4</accession>
<keyword evidence="3 7" id="KW-0547">Nucleotide-binding</keyword>
<dbReference type="Gene3D" id="1.10.510.10">
    <property type="entry name" value="Transferase(Phosphotransferase) domain 1"/>
    <property type="match status" value="1"/>
</dbReference>
<keyword evidence="12" id="KW-1185">Reference proteome</keyword>
<evidence type="ECO:0000256" key="1">
    <source>
        <dbReference type="ARBA" id="ARBA00022527"/>
    </source>
</evidence>
<dbReference type="PANTHER" id="PTHR45646">
    <property type="entry name" value="SERINE/THREONINE-PROTEIN KINASE DOA-RELATED"/>
    <property type="match status" value="1"/>
</dbReference>
<name>A0AAV5VPB4_9BILA</name>
<evidence type="ECO:0000256" key="7">
    <source>
        <dbReference type="PROSITE-ProRule" id="PRU10141"/>
    </source>
</evidence>
<dbReference type="PROSITE" id="PS00107">
    <property type="entry name" value="PROTEIN_KINASE_ATP"/>
    <property type="match status" value="1"/>
</dbReference>
<dbReference type="PROSITE" id="PS50011">
    <property type="entry name" value="PROTEIN_KINASE_DOM"/>
    <property type="match status" value="1"/>
</dbReference>
<keyword evidence="1 8" id="KW-0723">Serine/threonine-protein kinase</keyword>
<dbReference type="InterPro" id="IPR017441">
    <property type="entry name" value="Protein_kinase_ATP_BS"/>
</dbReference>
<evidence type="ECO:0000256" key="5">
    <source>
        <dbReference type="ARBA" id="ARBA00022840"/>
    </source>
</evidence>
<sequence length="407" mass="45593">MGDGNHPLQVGKDYANNRWSIKGILGSGTFGHIYAVRDNVNHTDRAMKVMSHGNVNLRNGIAAETAAFKRINEKRGNRRVSAPLITSEEAFEMMTSNGARHTVFIMNEYGPSVFDVLSINRGVPFPPEHTVEIAKQMLEAIQYLHGVCFIAHLDVKPENVLFESNEFITVNVNSPEYGNVKVRRMASSRIRLIDFNSSCTDCSDAMEGEAVTMHYRAPELVLNLPFSKSVDVFAVGAMLFELWVGCSIFELPGWEECSYAQFLVLGVPPQAMLKLAHERCARPENGPHVPRLVVKGTLTDEEGEEFYQLRWPTLDQMERENGSNGTFPLRHYFQPLSDDYNHRVYKTVESLMSIDPSRRPSASQSLHLPLFNAAPTAPNSRPRSDGWPIAPIHISAPVKKGRKRKAA</sequence>
<evidence type="ECO:0000256" key="6">
    <source>
        <dbReference type="ARBA" id="ARBA00037966"/>
    </source>
</evidence>
<protein>
    <recommendedName>
        <fullName evidence="10">Protein kinase domain-containing protein</fullName>
    </recommendedName>
</protein>
<dbReference type="PANTHER" id="PTHR45646:SF8">
    <property type="entry name" value="PROTEIN KINASE DOMAIN-CONTAINING PROTEIN"/>
    <property type="match status" value="1"/>
</dbReference>
<feature type="domain" description="Protein kinase" evidence="10">
    <location>
        <begin position="19"/>
        <end position="371"/>
    </location>
</feature>
<dbReference type="InterPro" id="IPR008271">
    <property type="entry name" value="Ser/Thr_kinase_AS"/>
</dbReference>
<feature type="binding site" evidence="7">
    <location>
        <position position="48"/>
    </location>
    <ligand>
        <name>ATP</name>
        <dbReference type="ChEBI" id="CHEBI:30616"/>
    </ligand>
</feature>
<proteinExistence type="inferred from homology"/>